<evidence type="ECO:0000313" key="3">
    <source>
        <dbReference type="Proteomes" id="UP000034182"/>
    </source>
</evidence>
<protein>
    <submittedName>
        <fullName evidence="2">Uncharacterized protein</fullName>
    </submittedName>
</protein>
<name>A0A0G2E277_9PEZI</name>
<evidence type="ECO:0000256" key="1">
    <source>
        <dbReference type="SAM" id="SignalP"/>
    </source>
</evidence>
<reference evidence="2 3" key="2">
    <citation type="submission" date="2015-05" db="EMBL/GenBank/DDBJ databases">
        <title>Distinctive expansion of gene families associated with plant cell wall degradation and secondary metabolism in the genomes of grapevine trunk pathogens.</title>
        <authorList>
            <person name="Lawrence D.P."/>
            <person name="Travadon R."/>
            <person name="Rolshausen P.E."/>
            <person name="Baumgartner K."/>
        </authorList>
    </citation>
    <scope>NUCLEOTIDE SEQUENCE [LARGE SCALE GENOMIC DNA]</scope>
    <source>
        <strain evidence="2">DS831</strain>
    </source>
</reference>
<proteinExistence type="predicted"/>
<reference evidence="2 3" key="1">
    <citation type="submission" date="2015-03" db="EMBL/GenBank/DDBJ databases">
        <authorList>
            <person name="Morales-Cruz A."/>
            <person name="Amrine K.C."/>
            <person name="Cantu D."/>
        </authorList>
    </citation>
    <scope>NUCLEOTIDE SEQUENCE [LARGE SCALE GENOMIC DNA]</scope>
    <source>
        <strain evidence="2">DS831</strain>
    </source>
</reference>
<feature type="chain" id="PRO_5002543497" evidence="1">
    <location>
        <begin position="19"/>
        <end position="158"/>
    </location>
</feature>
<feature type="signal peptide" evidence="1">
    <location>
        <begin position="1"/>
        <end position="18"/>
    </location>
</feature>
<dbReference type="Proteomes" id="UP000034182">
    <property type="component" value="Unassembled WGS sequence"/>
</dbReference>
<dbReference type="AlphaFoldDB" id="A0A0G2E277"/>
<gene>
    <name evidence="2" type="ORF">UCDDS831_g06975</name>
</gene>
<evidence type="ECO:0000313" key="2">
    <source>
        <dbReference type="EMBL" id="KKY16476.1"/>
    </source>
</evidence>
<keyword evidence="1" id="KW-0732">Signal</keyword>
<comment type="caution">
    <text evidence="2">The sequence shown here is derived from an EMBL/GenBank/DDBJ whole genome shotgun (WGS) entry which is preliminary data.</text>
</comment>
<sequence length="158" mass="16586">MKFSIATVVLAAAVSVAAFPAPASEAEIDALRARGVSEHDIAARFPHSGHTTASILVRRHIDADGEVAPGHYSSPAAVGARAIEAHAGLDEDSDEGRAVIAHVYAVKDFISAVLGGRIATAGNGGAAMRKKRNAGGAMEQLQEGEVQQQRPARWIYHW</sequence>
<organism evidence="2 3">
    <name type="scientific">Diplodia seriata</name>
    <dbReference type="NCBI Taxonomy" id="420778"/>
    <lineage>
        <taxon>Eukaryota</taxon>
        <taxon>Fungi</taxon>
        <taxon>Dikarya</taxon>
        <taxon>Ascomycota</taxon>
        <taxon>Pezizomycotina</taxon>
        <taxon>Dothideomycetes</taxon>
        <taxon>Dothideomycetes incertae sedis</taxon>
        <taxon>Botryosphaeriales</taxon>
        <taxon>Botryosphaeriaceae</taxon>
        <taxon>Diplodia</taxon>
    </lineage>
</organism>
<accession>A0A0G2E277</accession>
<dbReference type="EMBL" id="LAQI01000168">
    <property type="protein sequence ID" value="KKY16476.1"/>
    <property type="molecule type" value="Genomic_DNA"/>
</dbReference>